<dbReference type="CDD" id="cd09279">
    <property type="entry name" value="RNase_HI_like"/>
    <property type="match status" value="1"/>
</dbReference>
<dbReference type="InterPro" id="IPR002156">
    <property type="entry name" value="RNaseH_domain"/>
</dbReference>
<evidence type="ECO:0000313" key="5">
    <source>
        <dbReference type="EMBL" id="CAA0833885.1"/>
    </source>
</evidence>
<feature type="non-terminal residue" evidence="5">
    <location>
        <position position="702"/>
    </location>
</feature>
<dbReference type="InterPro" id="IPR043502">
    <property type="entry name" value="DNA/RNA_pol_sf"/>
</dbReference>
<feature type="region of interest" description="Disordered" evidence="2">
    <location>
        <begin position="44"/>
        <end position="100"/>
    </location>
</feature>
<accession>A0A9N7NG76</accession>
<evidence type="ECO:0000256" key="2">
    <source>
        <dbReference type="SAM" id="MobiDB-lite"/>
    </source>
</evidence>
<dbReference type="InterPro" id="IPR050951">
    <property type="entry name" value="Retrovirus_Pol_polyprotein"/>
</dbReference>
<dbReference type="AlphaFoldDB" id="A0A9N7NG76"/>
<dbReference type="Gene3D" id="3.30.420.10">
    <property type="entry name" value="Ribonuclease H-like superfamily/Ribonuclease H"/>
    <property type="match status" value="1"/>
</dbReference>
<dbReference type="InterPro" id="IPR041577">
    <property type="entry name" value="RT_RNaseH_2"/>
</dbReference>
<evidence type="ECO:0000256" key="1">
    <source>
        <dbReference type="ARBA" id="ARBA00023268"/>
    </source>
</evidence>
<dbReference type="Proteomes" id="UP001153555">
    <property type="component" value="Unassembled WGS sequence"/>
</dbReference>
<feature type="region of interest" description="Disordered" evidence="2">
    <location>
        <begin position="1"/>
        <end position="22"/>
    </location>
</feature>
<dbReference type="GO" id="GO:0003676">
    <property type="term" value="F:nucleic acid binding"/>
    <property type="evidence" value="ECO:0007669"/>
    <property type="project" value="InterPro"/>
</dbReference>
<sequence>TEPVSDGTGGNRILGNQIDSPPLSEINAVLVSTSAEINPSLGAEQARLDLRDDRTLSNQTGPLPLVEDDAGQAGEGSGADLDQDRGRRAGKEPVAKKDELDPCTQYEEKRGTKRAEPMDEVEIIFIDEETCKKQLRIGSRLPEPLKTELIKFLREDADVFAWTHEDMVGIDPKVACHRLQVDPTVKPVVQKWRKLGPDSQQALEEEVIKLKDNEYIQEVRYPTWVANPVLVKKSNGAWRLCIDFFDLNKACPKDSYPLPHIDYMVDATSGHELMSFMDAYSGYNQIPMHPDDEEHTSFYSARGLYCYTMMSFGLKNAGATYQRLVNKMFASLIGVSMEVYVDDMLVKSVYVSDHVNDLNKMFSILRDYSMKLNPKKCTFGVGSGIFLGYIVSQHGIDANPENIQAVHDLQPPTSIKGVQSLTCKLAALSRFLSKSPDWCKPFFNAIKKNRKFEWTPDCQKALEAIKETLCRAPMMQRPRPGETLYLYLGVSEVAVSAALIREENSCQYPVYYVIKALHDAELRYAPMEKLAFALVTAARKLRPYFLEYSIAVLTSYPIRQILHRPDTSGRMVKWAVELGQYDIHYRPRTAMKGQVLSDFIAEFTPGVEEAKTEEPWVMYVDGSSVAGRAGGGVVLVDPQKKLFCHSIQYLFLATNNEAKYESLLSGLDLAKVMSLTDLIIYSDSMLMVKQISGEFEVKEPRL</sequence>
<dbReference type="InterPro" id="IPR012337">
    <property type="entry name" value="RNaseH-like_sf"/>
</dbReference>
<dbReference type="SUPFAM" id="SSF56672">
    <property type="entry name" value="DNA/RNA polymerases"/>
    <property type="match status" value="1"/>
</dbReference>
<dbReference type="Gene3D" id="3.10.10.10">
    <property type="entry name" value="HIV Type 1 Reverse Transcriptase, subunit A, domain 1"/>
    <property type="match status" value="1"/>
</dbReference>
<dbReference type="PROSITE" id="PS50878">
    <property type="entry name" value="RT_POL"/>
    <property type="match status" value="1"/>
</dbReference>
<feature type="compositionally biased region" description="Basic and acidic residues" evidence="2">
    <location>
        <begin position="46"/>
        <end position="55"/>
    </location>
</feature>
<dbReference type="PANTHER" id="PTHR37984:SF5">
    <property type="entry name" value="PROTEIN NYNRIN-LIKE"/>
    <property type="match status" value="1"/>
</dbReference>
<dbReference type="PROSITE" id="PS50879">
    <property type="entry name" value="RNASE_H_1"/>
    <property type="match status" value="1"/>
</dbReference>
<keyword evidence="6" id="KW-1185">Reference proteome</keyword>
<dbReference type="Gene3D" id="3.30.70.270">
    <property type="match status" value="2"/>
</dbReference>
<dbReference type="InterPro" id="IPR000477">
    <property type="entry name" value="RT_dom"/>
</dbReference>
<protein>
    <submittedName>
        <fullName evidence="5">Uncharacterized protein</fullName>
    </submittedName>
</protein>
<comment type="caution">
    <text evidence="5">The sequence shown here is derived from an EMBL/GenBank/DDBJ whole genome shotgun (WGS) entry which is preliminary data.</text>
</comment>
<dbReference type="PANTHER" id="PTHR37984">
    <property type="entry name" value="PROTEIN CBG26694"/>
    <property type="match status" value="1"/>
</dbReference>
<dbReference type="Pfam" id="PF17919">
    <property type="entry name" value="RT_RNaseH_2"/>
    <property type="match status" value="1"/>
</dbReference>
<feature type="compositionally biased region" description="Basic and acidic residues" evidence="2">
    <location>
        <begin position="82"/>
        <end position="100"/>
    </location>
</feature>
<dbReference type="EMBL" id="CACSLK010027842">
    <property type="protein sequence ID" value="CAA0833885.1"/>
    <property type="molecule type" value="Genomic_DNA"/>
</dbReference>
<dbReference type="CDD" id="cd01647">
    <property type="entry name" value="RT_LTR"/>
    <property type="match status" value="1"/>
</dbReference>
<dbReference type="Pfam" id="PF00078">
    <property type="entry name" value="RVT_1"/>
    <property type="match status" value="1"/>
</dbReference>
<dbReference type="SUPFAM" id="SSF53098">
    <property type="entry name" value="Ribonuclease H-like"/>
    <property type="match status" value="1"/>
</dbReference>
<dbReference type="Pfam" id="PF13456">
    <property type="entry name" value="RVT_3"/>
    <property type="match status" value="1"/>
</dbReference>
<evidence type="ECO:0000259" key="4">
    <source>
        <dbReference type="PROSITE" id="PS50879"/>
    </source>
</evidence>
<evidence type="ECO:0000259" key="3">
    <source>
        <dbReference type="PROSITE" id="PS50878"/>
    </source>
</evidence>
<name>A0A9N7NG76_STRHE</name>
<dbReference type="GO" id="GO:0004523">
    <property type="term" value="F:RNA-DNA hybrid ribonuclease activity"/>
    <property type="evidence" value="ECO:0007669"/>
    <property type="project" value="InterPro"/>
</dbReference>
<feature type="non-terminal residue" evidence="5">
    <location>
        <position position="1"/>
    </location>
</feature>
<evidence type="ECO:0000313" key="6">
    <source>
        <dbReference type="Proteomes" id="UP001153555"/>
    </source>
</evidence>
<dbReference type="InterPro" id="IPR043128">
    <property type="entry name" value="Rev_trsase/Diguanyl_cyclase"/>
</dbReference>
<proteinExistence type="predicted"/>
<feature type="domain" description="Reverse transcriptase" evidence="3">
    <location>
        <begin position="212"/>
        <end position="391"/>
    </location>
</feature>
<reference evidence="5" key="1">
    <citation type="submission" date="2019-12" db="EMBL/GenBank/DDBJ databases">
        <authorList>
            <person name="Scholes J."/>
        </authorList>
    </citation>
    <scope>NUCLEOTIDE SEQUENCE</scope>
</reference>
<keyword evidence="1" id="KW-0511">Multifunctional enzyme</keyword>
<feature type="domain" description="RNase H type-1" evidence="4">
    <location>
        <begin position="612"/>
        <end position="702"/>
    </location>
</feature>
<dbReference type="OrthoDB" id="5919961at2759"/>
<dbReference type="InterPro" id="IPR036397">
    <property type="entry name" value="RNaseH_sf"/>
</dbReference>
<organism evidence="5 6">
    <name type="scientific">Striga hermonthica</name>
    <name type="common">Purple witchweed</name>
    <name type="synonym">Buchnera hermonthica</name>
    <dbReference type="NCBI Taxonomy" id="68872"/>
    <lineage>
        <taxon>Eukaryota</taxon>
        <taxon>Viridiplantae</taxon>
        <taxon>Streptophyta</taxon>
        <taxon>Embryophyta</taxon>
        <taxon>Tracheophyta</taxon>
        <taxon>Spermatophyta</taxon>
        <taxon>Magnoliopsida</taxon>
        <taxon>eudicotyledons</taxon>
        <taxon>Gunneridae</taxon>
        <taxon>Pentapetalae</taxon>
        <taxon>asterids</taxon>
        <taxon>lamiids</taxon>
        <taxon>Lamiales</taxon>
        <taxon>Orobanchaceae</taxon>
        <taxon>Buchnereae</taxon>
        <taxon>Striga</taxon>
    </lineage>
</organism>
<gene>
    <name evidence="5" type="ORF">SHERM_29141</name>
</gene>